<accession>A0A438D8L9</accession>
<dbReference type="InterPro" id="IPR036047">
    <property type="entry name" value="F-box-like_dom_sf"/>
</dbReference>
<organism evidence="1 2">
    <name type="scientific">Vitis vinifera</name>
    <name type="common">Grape</name>
    <dbReference type="NCBI Taxonomy" id="29760"/>
    <lineage>
        <taxon>Eukaryota</taxon>
        <taxon>Viridiplantae</taxon>
        <taxon>Streptophyta</taxon>
        <taxon>Embryophyta</taxon>
        <taxon>Tracheophyta</taxon>
        <taxon>Spermatophyta</taxon>
        <taxon>Magnoliopsida</taxon>
        <taxon>eudicotyledons</taxon>
        <taxon>Gunneridae</taxon>
        <taxon>Pentapetalae</taxon>
        <taxon>rosids</taxon>
        <taxon>Vitales</taxon>
        <taxon>Vitaceae</taxon>
        <taxon>Viteae</taxon>
        <taxon>Vitis</taxon>
    </lineage>
</organism>
<dbReference type="SUPFAM" id="SSF52047">
    <property type="entry name" value="RNI-like"/>
    <property type="match status" value="1"/>
</dbReference>
<comment type="caution">
    <text evidence="1">The sequence shown here is derived from an EMBL/GenBank/DDBJ whole genome shotgun (WGS) entry which is preliminary data.</text>
</comment>
<protein>
    <recommendedName>
        <fullName evidence="3">F-box/LRR-repeat protein</fullName>
    </recommendedName>
</protein>
<dbReference type="PANTHER" id="PTHR38926:SF5">
    <property type="entry name" value="F-BOX AND LEUCINE-RICH REPEAT PROTEIN 6"/>
    <property type="match status" value="1"/>
</dbReference>
<reference evidence="1 2" key="1">
    <citation type="journal article" date="2018" name="PLoS Genet.">
        <title>Population sequencing reveals clonal diversity and ancestral inbreeding in the grapevine cultivar Chardonnay.</title>
        <authorList>
            <person name="Roach M.J."/>
            <person name="Johnson D.L."/>
            <person name="Bohlmann J."/>
            <person name="van Vuuren H.J."/>
            <person name="Jones S.J."/>
            <person name="Pretorius I.S."/>
            <person name="Schmidt S.A."/>
            <person name="Borneman A.R."/>
        </authorList>
    </citation>
    <scope>NUCLEOTIDE SEQUENCE [LARGE SCALE GENOMIC DNA]</scope>
    <source>
        <strain evidence="2">cv. Chardonnay</strain>
        <tissue evidence="1">Leaf</tissue>
    </source>
</reference>
<dbReference type="PANTHER" id="PTHR38926">
    <property type="entry name" value="F-BOX DOMAIN CONTAINING PROTEIN, EXPRESSED"/>
    <property type="match status" value="1"/>
</dbReference>
<proteinExistence type="predicted"/>
<evidence type="ECO:0008006" key="3">
    <source>
        <dbReference type="Google" id="ProtNLM"/>
    </source>
</evidence>
<dbReference type="InterPro" id="IPR032675">
    <property type="entry name" value="LRR_dom_sf"/>
</dbReference>
<gene>
    <name evidence="1" type="ORF">CK203_099480</name>
</gene>
<name>A0A438D8L9_VITVI</name>
<dbReference type="Gene3D" id="3.80.10.10">
    <property type="entry name" value="Ribonuclease Inhibitor"/>
    <property type="match status" value="1"/>
</dbReference>
<dbReference type="SUPFAM" id="SSF81383">
    <property type="entry name" value="F-box domain"/>
    <property type="match status" value="1"/>
</dbReference>
<sequence length="414" mass="47019">MEGRKWEELNMDILVNVFGRVGNGVVVVGCSPLYVSLGIKRAANLSAGSILFFLNTSNLTIYGKKTAPTGAFAERCPRLKALDVVFNNFSMEDIIPKLSKWKSLELMRLGKFHVGLFHMKSVLPQIGLHCNNFIWLSAPHASIEKDEASAIVASLPRLKYLDLHYSFFEKEALVMILQGCKKLVHLDVRKCFGFCDDDAEILELASPYSYYGCDGVAVNCYWNGRVKKESNDVVYEGARYPISSQEYKPIPIKNDEGGELFVGSASRSGVYCVEIYLEEETSTLTAEESWWKTVQGLVHPDHINFIGDRRKWEELNINCLVNVFQKVGMETLLLDVPLVCKSWYKATLHPMCWQHLIFPENFEAFADRIIKEYQKEIPITSFIKFIVNRSSRCATTLMLPNRCSEEGLEYAAKE</sequence>
<dbReference type="Proteomes" id="UP000288805">
    <property type="component" value="Unassembled WGS sequence"/>
</dbReference>
<dbReference type="AlphaFoldDB" id="A0A438D8L9"/>
<dbReference type="Gene3D" id="1.20.1280.50">
    <property type="match status" value="1"/>
</dbReference>
<evidence type="ECO:0000313" key="2">
    <source>
        <dbReference type="Proteomes" id="UP000288805"/>
    </source>
</evidence>
<evidence type="ECO:0000313" key="1">
    <source>
        <dbReference type="EMBL" id="RVW31794.1"/>
    </source>
</evidence>
<dbReference type="EMBL" id="QGNW01001740">
    <property type="protein sequence ID" value="RVW31794.1"/>
    <property type="molecule type" value="Genomic_DNA"/>
</dbReference>